<evidence type="ECO:0000256" key="5">
    <source>
        <dbReference type="ARBA" id="ARBA00022679"/>
    </source>
</evidence>
<dbReference type="InterPro" id="IPR005801">
    <property type="entry name" value="ADC_synthase"/>
</dbReference>
<evidence type="ECO:0000259" key="12">
    <source>
        <dbReference type="Pfam" id="PF00425"/>
    </source>
</evidence>
<dbReference type="Gene3D" id="3.60.120.10">
    <property type="entry name" value="Anthranilate synthase"/>
    <property type="match status" value="1"/>
</dbReference>
<keyword evidence="5" id="KW-0808">Transferase</keyword>
<feature type="region of interest" description="Disordered" evidence="10">
    <location>
        <begin position="796"/>
        <end position="845"/>
    </location>
</feature>
<dbReference type="GO" id="GO:0046820">
    <property type="term" value="F:4-amino-4-deoxychorismate synthase activity"/>
    <property type="evidence" value="ECO:0007669"/>
    <property type="project" value="UniProtKB-EC"/>
</dbReference>
<dbReference type="SUPFAM" id="SSF56322">
    <property type="entry name" value="ADC synthase"/>
    <property type="match status" value="1"/>
</dbReference>
<dbReference type="GO" id="GO:0005737">
    <property type="term" value="C:cytoplasm"/>
    <property type="evidence" value="ECO:0007669"/>
    <property type="project" value="TreeGrafter"/>
</dbReference>
<dbReference type="Pfam" id="PF00117">
    <property type="entry name" value="GATase"/>
    <property type="match status" value="2"/>
</dbReference>
<dbReference type="InterPro" id="IPR013640">
    <property type="entry name" value="Vfa1"/>
</dbReference>
<dbReference type="UniPathway" id="UPA00077">
    <property type="reaction ID" value="UER00149"/>
</dbReference>
<dbReference type="Gene3D" id="3.40.50.880">
    <property type="match status" value="1"/>
</dbReference>
<dbReference type="EC" id="2.6.1.85" evidence="4"/>
<protein>
    <recommendedName>
        <fullName evidence="4">aminodeoxychorismate synthase</fullName>
        <ecNumber evidence="4">2.6.1.85</ecNumber>
    </recommendedName>
    <alternativeName>
        <fullName evidence="8">Para-aminobenzoate synthase</fullName>
    </alternativeName>
    <alternativeName>
        <fullName evidence="9">p-aminobenzoic acid synthase</fullName>
    </alternativeName>
</protein>
<dbReference type="GO" id="GO:0008153">
    <property type="term" value="P:4-aminobenzoate biosynthetic process"/>
    <property type="evidence" value="ECO:0007669"/>
    <property type="project" value="TreeGrafter"/>
</dbReference>
<dbReference type="SUPFAM" id="SSF52317">
    <property type="entry name" value="Class I glutamine amidotransferase-like"/>
    <property type="match status" value="1"/>
</dbReference>
<dbReference type="InterPro" id="IPR017926">
    <property type="entry name" value="GATASE"/>
</dbReference>
<evidence type="ECO:0000256" key="7">
    <source>
        <dbReference type="ARBA" id="ARBA00022962"/>
    </source>
</evidence>
<feature type="domain" description="Glutamine amidotransferase" evidence="11">
    <location>
        <begin position="145"/>
        <end position="188"/>
    </location>
</feature>
<dbReference type="AlphaFoldDB" id="A0A367KPS9"/>
<comment type="pathway">
    <text evidence="2">Cofactor biosynthesis; tetrahydrofolate biosynthesis; 4-aminobenzoate from chorismate: step 1/2.</text>
</comment>
<dbReference type="CDD" id="cd01743">
    <property type="entry name" value="GATase1_Anthranilate_Synthase"/>
    <property type="match status" value="1"/>
</dbReference>
<dbReference type="Proteomes" id="UP000253551">
    <property type="component" value="Unassembled WGS sequence"/>
</dbReference>
<dbReference type="InterPro" id="IPR019999">
    <property type="entry name" value="Anth_synth_I-like"/>
</dbReference>
<comment type="caution">
    <text evidence="14">The sequence shown here is derived from an EMBL/GenBank/DDBJ whole genome shotgun (WGS) entry which is preliminary data.</text>
</comment>
<accession>A0A367KPS9</accession>
<dbReference type="GO" id="GO:0046654">
    <property type="term" value="P:tetrahydrofolate biosynthetic process"/>
    <property type="evidence" value="ECO:0007669"/>
    <property type="project" value="UniProtKB-UniPathway"/>
</dbReference>
<feature type="domain" description="Chorismate-utilising enzyme C-terminal" evidence="12">
    <location>
        <begin position="445"/>
        <end position="718"/>
    </location>
</feature>
<dbReference type="Pfam" id="PF04715">
    <property type="entry name" value="Anth_synt_I_N"/>
    <property type="match status" value="1"/>
</dbReference>
<reference evidence="14 15" key="1">
    <citation type="journal article" date="2018" name="G3 (Bethesda)">
        <title>Phylogenetic and Phylogenomic Definition of Rhizopus Species.</title>
        <authorList>
            <person name="Gryganskyi A.P."/>
            <person name="Golan J."/>
            <person name="Dolatabadi S."/>
            <person name="Mondo S."/>
            <person name="Robb S."/>
            <person name="Idnurm A."/>
            <person name="Muszewska A."/>
            <person name="Steczkiewicz K."/>
            <person name="Masonjones S."/>
            <person name="Liao H.L."/>
            <person name="Gajdeczka M.T."/>
            <person name="Anike F."/>
            <person name="Vuek A."/>
            <person name="Anishchenko I.M."/>
            <person name="Voigt K."/>
            <person name="de Hoog G.S."/>
            <person name="Smith M.E."/>
            <person name="Heitman J."/>
            <person name="Vilgalys R."/>
            <person name="Stajich J.E."/>
        </authorList>
    </citation>
    <scope>NUCLEOTIDE SEQUENCE [LARGE SCALE GENOMIC DNA]</scope>
    <source>
        <strain evidence="14 15">LSU 92-RS-03</strain>
    </source>
</reference>
<keyword evidence="15" id="KW-1185">Reference proteome</keyword>
<dbReference type="EMBL" id="PJQM01000769">
    <property type="protein sequence ID" value="RCI04157.1"/>
    <property type="molecule type" value="Genomic_DNA"/>
</dbReference>
<keyword evidence="6" id="KW-0289">Folate biosynthesis</keyword>
<dbReference type="PRINTS" id="PR00095">
    <property type="entry name" value="ANTSNTHASEI"/>
</dbReference>
<dbReference type="GO" id="GO:0046656">
    <property type="term" value="P:folic acid biosynthetic process"/>
    <property type="evidence" value="ECO:0007669"/>
    <property type="project" value="UniProtKB-KW"/>
</dbReference>
<dbReference type="OrthoDB" id="64220at2759"/>
<dbReference type="InterPro" id="IPR015890">
    <property type="entry name" value="Chorismate_C"/>
</dbReference>
<keyword evidence="7" id="KW-0315">Glutamine amidotransferase</keyword>
<dbReference type="InterPro" id="IPR029062">
    <property type="entry name" value="Class_I_gatase-like"/>
</dbReference>
<evidence type="ECO:0000256" key="3">
    <source>
        <dbReference type="ARBA" id="ARBA00005970"/>
    </source>
</evidence>
<comment type="catalytic activity">
    <reaction evidence="1">
        <text>chorismate + L-glutamine = 4-amino-4-deoxychorismate + L-glutamate</text>
        <dbReference type="Rhea" id="RHEA:11672"/>
        <dbReference type="ChEBI" id="CHEBI:29748"/>
        <dbReference type="ChEBI" id="CHEBI:29985"/>
        <dbReference type="ChEBI" id="CHEBI:58359"/>
        <dbReference type="ChEBI" id="CHEBI:58406"/>
        <dbReference type="EC" id="2.6.1.85"/>
    </reaction>
</comment>
<feature type="domain" description="Glutamine amidotransferase" evidence="11">
    <location>
        <begin position="29"/>
        <end position="119"/>
    </location>
</feature>
<proteinExistence type="inferred from homology"/>
<evidence type="ECO:0000313" key="14">
    <source>
        <dbReference type="EMBL" id="RCI04157.1"/>
    </source>
</evidence>
<dbReference type="STRING" id="4846.A0A367KPS9"/>
<sequence>MISSHAVKAHIVKDFGLCTQLLEVQLDPNQSEYHRPIFGICLGHQGIGHVFGGKVTYAPRIMHGRMSQIHVLPSEHDVLTDCPSPFWAVRYHSLVVERDSLPSDLILTGYCSENESDTEALQNAKYIADNADPHTTHKNHFLSHCVTAQESNEITVMAFRHKQLPLWGVQFHPESVSTEHGKQMMSNFQQETLAWIRKQNRPRHIDPLLSHLHSISAAEPKTKPAQPTHVFRAIVKTIPNWVDPVSIVERSRQTSMSWLDSSRKTSPYSRHSVLSLDPAFTLSYSTFRQSLTVSGITTKIDNTFFDYLSDLLGQSKVVVPKAHANEKFQGGLVGYFGYEMKRESLDGYQMPSKLTESPEEPDAAFQFIDKFMIFDHHHQTVSLWCLVQEKSGQHSLLDKVGFLGEKEALEWMERQEQDLFADKKTEKGVLPEQVDTELVPDAEHSRYLKAIDRCVQSIHEGDAYEICLTTRFRLNLPPVPHLNTLYTQHLRKNNPAPFSALIQFDGLTIMSSSPERFLSINADHQAEMKPIKGTISRVLDCVCDTCDGGPLCEENKRRLDEERKQELWQDVKERAENLMIVDLIRNDLAQVCDPSSVHVPKLMHVETYEKVHHLVSTIRGQLHPRVNSVKALQQCFPPGSMTGAPKLRAVQLLDELEEFKPRGAYSGCLGYFSLNGSADFNVVIRTAVISNNQLSVGGGGAITFLSKPEQEWKETLLKTRSVAPSKFTNVVLTLADNSNNDWFPVCKSHLADFNFCSKFGGPPKPKAAKKENIKTAPESDSVSDLVSTIGSAWKSWRSKDTTEEGKKEEKKEEEKKEEEKKEEEKKEEEKEEKKKDEPVIVEEPTIQPVRFVLQKDYFYLRQREHAKKRQKKEASEKIKTLQFPEVPKQAPR</sequence>
<evidence type="ECO:0000259" key="11">
    <source>
        <dbReference type="Pfam" id="PF00117"/>
    </source>
</evidence>
<evidence type="ECO:0000256" key="6">
    <source>
        <dbReference type="ARBA" id="ARBA00022909"/>
    </source>
</evidence>
<evidence type="ECO:0000256" key="8">
    <source>
        <dbReference type="ARBA" id="ARBA00031329"/>
    </source>
</evidence>
<dbReference type="InterPro" id="IPR006221">
    <property type="entry name" value="TrpG/PapA_dom"/>
</dbReference>
<evidence type="ECO:0000256" key="9">
    <source>
        <dbReference type="ARBA" id="ARBA00031904"/>
    </source>
</evidence>
<dbReference type="PROSITE" id="PS51273">
    <property type="entry name" value="GATASE_TYPE_1"/>
    <property type="match status" value="1"/>
</dbReference>
<organism evidence="14 15">
    <name type="scientific">Rhizopus stolonifer</name>
    <name type="common">Rhizopus nigricans</name>
    <dbReference type="NCBI Taxonomy" id="4846"/>
    <lineage>
        <taxon>Eukaryota</taxon>
        <taxon>Fungi</taxon>
        <taxon>Fungi incertae sedis</taxon>
        <taxon>Mucoromycota</taxon>
        <taxon>Mucoromycotina</taxon>
        <taxon>Mucoromycetes</taxon>
        <taxon>Mucorales</taxon>
        <taxon>Mucorineae</taxon>
        <taxon>Rhizopodaceae</taxon>
        <taxon>Rhizopus</taxon>
    </lineage>
</organism>
<dbReference type="Pfam" id="PF00425">
    <property type="entry name" value="Chorismate_bind"/>
    <property type="match status" value="1"/>
</dbReference>
<evidence type="ECO:0000256" key="1">
    <source>
        <dbReference type="ARBA" id="ARBA00001000"/>
    </source>
</evidence>
<name>A0A367KPS9_RHIST</name>
<evidence type="ECO:0000256" key="2">
    <source>
        <dbReference type="ARBA" id="ARBA00005009"/>
    </source>
</evidence>
<dbReference type="PANTHER" id="PTHR11236:SF18">
    <property type="entry name" value="AMINODEOXYCHORISMATE SYNTHASE"/>
    <property type="match status" value="1"/>
</dbReference>
<dbReference type="PANTHER" id="PTHR11236">
    <property type="entry name" value="AMINOBENZOATE/ANTHRANILATE SYNTHASE"/>
    <property type="match status" value="1"/>
</dbReference>
<feature type="compositionally biased region" description="Basic and acidic residues" evidence="10">
    <location>
        <begin position="797"/>
        <end position="838"/>
    </location>
</feature>
<feature type="domain" description="Anthranilate synthase component I N-terminal" evidence="13">
    <location>
        <begin position="241"/>
        <end position="381"/>
    </location>
</feature>
<evidence type="ECO:0000259" key="13">
    <source>
        <dbReference type="Pfam" id="PF04715"/>
    </source>
</evidence>
<dbReference type="InterPro" id="IPR006805">
    <property type="entry name" value="Anth_synth_I_N"/>
</dbReference>
<dbReference type="GO" id="GO:0000162">
    <property type="term" value="P:L-tryptophan biosynthetic process"/>
    <property type="evidence" value="ECO:0007669"/>
    <property type="project" value="TreeGrafter"/>
</dbReference>
<evidence type="ECO:0000313" key="15">
    <source>
        <dbReference type="Proteomes" id="UP000253551"/>
    </source>
</evidence>
<comment type="similarity">
    <text evidence="3">In the C-terminal section; belongs to the anthranilate synthase component I family.</text>
</comment>
<feature type="region of interest" description="Disordered" evidence="10">
    <location>
        <begin position="864"/>
        <end position="892"/>
    </location>
</feature>
<dbReference type="Pfam" id="PF08432">
    <property type="entry name" value="Vfa1"/>
    <property type="match status" value="1"/>
</dbReference>
<evidence type="ECO:0000256" key="10">
    <source>
        <dbReference type="SAM" id="MobiDB-lite"/>
    </source>
</evidence>
<evidence type="ECO:0000256" key="4">
    <source>
        <dbReference type="ARBA" id="ARBA00013139"/>
    </source>
</evidence>
<gene>
    <name evidence="14" type="ORF">CU098_011157</name>
</gene>